<feature type="compositionally biased region" description="Basic and acidic residues" evidence="1">
    <location>
        <begin position="118"/>
        <end position="133"/>
    </location>
</feature>
<feature type="region of interest" description="Disordered" evidence="1">
    <location>
        <begin position="157"/>
        <end position="206"/>
    </location>
</feature>
<reference evidence="3" key="1">
    <citation type="submission" date="2025-08" db="UniProtKB">
        <authorList>
            <consortium name="RefSeq"/>
        </authorList>
    </citation>
    <scope>IDENTIFICATION</scope>
    <source>
        <tissue evidence="3">Whole body</tissue>
    </source>
</reference>
<evidence type="ECO:0000313" key="3">
    <source>
        <dbReference type="RefSeq" id="XP_026668864.1"/>
    </source>
</evidence>
<evidence type="ECO:0000313" key="2">
    <source>
        <dbReference type="Proteomes" id="UP000694925"/>
    </source>
</evidence>
<feature type="compositionally biased region" description="Basic residues" evidence="1">
    <location>
        <begin position="157"/>
        <end position="167"/>
    </location>
</feature>
<dbReference type="GeneID" id="113464251"/>
<protein>
    <submittedName>
        <fullName evidence="3">Uncharacterized protein LOC113464251</fullName>
    </submittedName>
</protein>
<dbReference type="AlphaFoldDB" id="A0AAJ7RZX4"/>
<evidence type="ECO:0000256" key="1">
    <source>
        <dbReference type="SAM" id="MobiDB-lite"/>
    </source>
</evidence>
<dbReference type="Proteomes" id="UP000694925">
    <property type="component" value="Unplaced"/>
</dbReference>
<keyword evidence="2" id="KW-1185">Reference proteome</keyword>
<proteinExistence type="predicted"/>
<gene>
    <name evidence="3" type="primary">LOC113464251</name>
</gene>
<name>A0AAJ7RZX4_9HYME</name>
<organism evidence="2 3">
    <name type="scientific">Ceratina calcarata</name>
    <dbReference type="NCBI Taxonomy" id="156304"/>
    <lineage>
        <taxon>Eukaryota</taxon>
        <taxon>Metazoa</taxon>
        <taxon>Ecdysozoa</taxon>
        <taxon>Arthropoda</taxon>
        <taxon>Hexapoda</taxon>
        <taxon>Insecta</taxon>
        <taxon>Pterygota</taxon>
        <taxon>Neoptera</taxon>
        <taxon>Endopterygota</taxon>
        <taxon>Hymenoptera</taxon>
        <taxon>Apocrita</taxon>
        <taxon>Aculeata</taxon>
        <taxon>Apoidea</taxon>
        <taxon>Anthophila</taxon>
        <taxon>Apidae</taxon>
        <taxon>Ceratina</taxon>
        <taxon>Zadontomerus</taxon>
    </lineage>
</organism>
<dbReference type="RefSeq" id="XP_026668864.1">
    <property type="nucleotide sequence ID" value="XM_026813063.1"/>
</dbReference>
<sequence>MIDTRQAIGRSYWSIDSRRTEPRDDDGARCQDRGCMTKRLDKLFIVAGLHELNDDQRIEPGHKASHCTRHFTIIIPKRTKRVKRKRGRRLVSREGKFISPETPSYSSRRNELSGQRVRLSEHATTHRGAEKGRFYTNGDPRSGWSGVSRTIFNRCEARRKRKRRRKGEKMGAASSTVAIRGLSSRQVYDEPTQTRHLAANWPPSYR</sequence>
<accession>A0AAJ7RZX4</accession>
<feature type="region of interest" description="Disordered" evidence="1">
    <location>
        <begin position="98"/>
        <end position="137"/>
    </location>
</feature>
<dbReference type="KEGG" id="ccal:113464251"/>